<dbReference type="PANTHER" id="PTHR12358:SF54">
    <property type="entry name" value="SPHINGOSINE KINASE RELATED PROTEIN"/>
    <property type="match status" value="1"/>
</dbReference>
<dbReference type="Proteomes" id="UP000191200">
    <property type="component" value="Chromosome"/>
</dbReference>
<accession>A0A1J0A7H9</accession>
<dbReference type="EMBL" id="CP017267">
    <property type="protein sequence ID" value="APB31885.1"/>
    <property type="molecule type" value="Genomic_DNA"/>
</dbReference>
<evidence type="ECO:0000259" key="9">
    <source>
        <dbReference type="PROSITE" id="PS50146"/>
    </source>
</evidence>
<keyword evidence="4" id="KW-0547">Nucleotide-binding</keyword>
<dbReference type="NCBIfam" id="TIGR00147">
    <property type="entry name" value="YegS/Rv2252/BmrU family lipid kinase"/>
    <property type="match status" value="1"/>
</dbReference>
<feature type="domain" description="DAGKc" evidence="9">
    <location>
        <begin position="1"/>
        <end position="144"/>
    </location>
</feature>
<dbReference type="InterPro" id="IPR005218">
    <property type="entry name" value="Diacylglycerol/lipid_kinase"/>
</dbReference>
<organism evidence="10 11">
    <name type="scientific">Vagococcus teuberi</name>
    <dbReference type="NCBI Taxonomy" id="519472"/>
    <lineage>
        <taxon>Bacteria</taxon>
        <taxon>Bacillati</taxon>
        <taxon>Bacillota</taxon>
        <taxon>Bacilli</taxon>
        <taxon>Lactobacillales</taxon>
        <taxon>Enterococcaceae</taxon>
        <taxon>Vagococcus</taxon>
    </lineage>
</organism>
<keyword evidence="7" id="KW-0594">Phospholipid biosynthesis</keyword>
<evidence type="ECO:0000256" key="6">
    <source>
        <dbReference type="ARBA" id="ARBA00022840"/>
    </source>
</evidence>
<protein>
    <recommendedName>
        <fullName evidence="9">DAGKc domain-containing protein</fullName>
    </recommendedName>
</protein>
<dbReference type="SMART" id="SM00046">
    <property type="entry name" value="DAGKc"/>
    <property type="match status" value="1"/>
</dbReference>
<evidence type="ECO:0000256" key="4">
    <source>
        <dbReference type="ARBA" id="ARBA00022741"/>
    </source>
</evidence>
<evidence type="ECO:0000256" key="7">
    <source>
        <dbReference type="ARBA" id="ARBA00023209"/>
    </source>
</evidence>
<dbReference type="InterPro" id="IPR001206">
    <property type="entry name" value="Diacylglycerol_kinase_cat_dom"/>
</dbReference>
<dbReference type="GO" id="GO:0016301">
    <property type="term" value="F:kinase activity"/>
    <property type="evidence" value="ECO:0007669"/>
    <property type="project" value="UniProtKB-KW"/>
</dbReference>
<dbReference type="AlphaFoldDB" id="A0A1J0A7H9"/>
<dbReference type="Pfam" id="PF19279">
    <property type="entry name" value="YegS_C"/>
    <property type="match status" value="1"/>
</dbReference>
<keyword evidence="3" id="KW-0808">Transferase</keyword>
<keyword evidence="8" id="KW-1208">Phospholipid metabolism</keyword>
<dbReference type="InterPro" id="IPR017438">
    <property type="entry name" value="ATP-NAD_kinase_N"/>
</dbReference>
<gene>
    <name evidence="10" type="ORF">BHY08_08695</name>
</gene>
<sequence>MKKLVLHLLVNQHAGSGRGARQYKEVKKQLIEKEIPFESYLTEYAGHEKEIVETLLQTTLKPYVSGKPFNHLLVVLGGDGTLHEVVNALKEYPDIPIGYLPSGSGNDFARGVGVSRKINQALEQLLSVTHPTSISLMQATDVETNDTRLILNNVGVGIDAKIVATANHSKAKSLLNQLKLGSLSYVSAALSSIFKQPSFPLIVETSTEKKEFKKAFLCTTTNHPYFGGGVAIDPTASAYTDDIHLIIVEKIFPLSLAWLIIKLFFKQHLTSPYLHRFVDSELTLTCPIAQVGQADGEELGEQEFKLRFKTTHRLFWM</sequence>
<dbReference type="InterPro" id="IPR050187">
    <property type="entry name" value="Lipid_Phosphate_FormReg"/>
</dbReference>
<dbReference type="InterPro" id="IPR016064">
    <property type="entry name" value="NAD/diacylglycerol_kinase_sf"/>
</dbReference>
<dbReference type="OrthoDB" id="9786026at2"/>
<evidence type="ECO:0000256" key="3">
    <source>
        <dbReference type="ARBA" id="ARBA00022679"/>
    </source>
</evidence>
<dbReference type="GO" id="GO:0008654">
    <property type="term" value="P:phospholipid biosynthetic process"/>
    <property type="evidence" value="ECO:0007669"/>
    <property type="project" value="UniProtKB-KW"/>
</dbReference>
<evidence type="ECO:0000313" key="11">
    <source>
        <dbReference type="Proteomes" id="UP000191200"/>
    </source>
</evidence>
<keyword evidence="5" id="KW-0418">Kinase</keyword>
<keyword evidence="7" id="KW-0443">Lipid metabolism</keyword>
<reference evidence="10 11" key="1">
    <citation type="submission" date="2016-09" db="EMBL/GenBank/DDBJ databases">
        <title>Vagococcus teuberi sp. nov., isolated from the Malian artisanal sour milk fene.</title>
        <authorList>
            <person name="Wullschleger S."/>
            <person name="Seifert C."/>
            <person name="Baumgartner S."/>
            <person name="Lacroix C."/>
            <person name="Bonfoh B."/>
            <person name="Stevens M.J."/>
            <person name="Meile L."/>
        </authorList>
    </citation>
    <scope>NUCLEOTIDE SEQUENCE [LARGE SCALE GENOMIC DNA]</scope>
    <source>
        <strain evidence="10 11">DSM 21459</strain>
    </source>
</reference>
<proteinExistence type="inferred from homology"/>
<keyword evidence="7" id="KW-0444">Lipid biosynthesis</keyword>
<dbReference type="InterPro" id="IPR045540">
    <property type="entry name" value="YegS/DAGK_C"/>
</dbReference>
<evidence type="ECO:0000256" key="5">
    <source>
        <dbReference type="ARBA" id="ARBA00022777"/>
    </source>
</evidence>
<dbReference type="Pfam" id="PF00781">
    <property type="entry name" value="DAGK_cat"/>
    <property type="match status" value="1"/>
</dbReference>
<dbReference type="SUPFAM" id="SSF111331">
    <property type="entry name" value="NAD kinase/diacylglycerol kinase-like"/>
    <property type="match status" value="1"/>
</dbReference>
<evidence type="ECO:0000256" key="1">
    <source>
        <dbReference type="ARBA" id="ARBA00001946"/>
    </source>
</evidence>
<comment type="similarity">
    <text evidence="2">Belongs to the diacylglycerol/lipid kinase family.</text>
</comment>
<evidence type="ECO:0000256" key="2">
    <source>
        <dbReference type="ARBA" id="ARBA00005983"/>
    </source>
</evidence>
<dbReference type="Gene3D" id="2.60.200.40">
    <property type="match status" value="1"/>
</dbReference>
<keyword evidence="11" id="KW-1185">Reference proteome</keyword>
<dbReference type="PROSITE" id="PS50146">
    <property type="entry name" value="DAGK"/>
    <property type="match status" value="1"/>
</dbReference>
<keyword evidence="6" id="KW-0067">ATP-binding</keyword>
<evidence type="ECO:0000256" key="8">
    <source>
        <dbReference type="ARBA" id="ARBA00023264"/>
    </source>
</evidence>
<dbReference type="STRING" id="519472.BHY08_08695"/>
<evidence type="ECO:0000313" key="10">
    <source>
        <dbReference type="EMBL" id="APB31885.1"/>
    </source>
</evidence>
<name>A0A1J0A7H9_9ENTE</name>
<dbReference type="Gene3D" id="3.40.50.10330">
    <property type="entry name" value="Probable inorganic polyphosphate/atp-NAD kinase, domain 1"/>
    <property type="match status" value="1"/>
</dbReference>
<dbReference type="GO" id="GO:0005524">
    <property type="term" value="F:ATP binding"/>
    <property type="evidence" value="ECO:0007669"/>
    <property type="project" value="UniProtKB-KW"/>
</dbReference>
<dbReference type="RefSeq" id="WP_071457488.1">
    <property type="nucleotide sequence ID" value="NZ_CP017267.1"/>
</dbReference>
<comment type="cofactor">
    <cofactor evidence="1">
        <name>Mg(2+)</name>
        <dbReference type="ChEBI" id="CHEBI:18420"/>
    </cofactor>
</comment>
<dbReference type="KEGG" id="vte:BHY08_08695"/>
<dbReference type="PANTHER" id="PTHR12358">
    <property type="entry name" value="SPHINGOSINE KINASE"/>
    <property type="match status" value="1"/>
</dbReference>